<comment type="caution">
    <text evidence="2">The sequence shown here is derived from an EMBL/GenBank/DDBJ whole genome shotgun (WGS) entry which is preliminary data.</text>
</comment>
<organism evidence="2 3">
    <name type="scientific">Sulfurisoma sediminicola</name>
    <dbReference type="NCBI Taxonomy" id="1381557"/>
    <lineage>
        <taxon>Bacteria</taxon>
        <taxon>Pseudomonadati</taxon>
        <taxon>Pseudomonadota</taxon>
        <taxon>Betaproteobacteria</taxon>
        <taxon>Nitrosomonadales</taxon>
        <taxon>Sterolibacteriaceae</taxon>
        <taxon>Sulfurisoma</taxon>
    </lineage>
</organism>
<dbReference type="EMBL" id="RCCI01000005">
    <property type="protein sequence ID" value="RLJ64769.1"/>
    <property type="molecule type" value="Genomic_DNA"/>
</dbReference>
<dbReference type="OrthoDB" id="9151463at2"/>
<feature type="region of interest" description="Disordered" evidence="1">
    <location>
        <begin position="140"/>
        <end position="174"/>
    </location>
</feature>
<dbReference type="AlphaFoldDB" id="A0A497XDK3"/>
<gene>
    <name evidence="2" type="ORF">DFR35_1416</name>
</gene>
<feature type="compositionally biased region" description="Polar residues" evidence="1">
    <location>
        <begin position="145"/>
        <end position="160"/>
    </location>
</feature>
<proteinExistence type="predicted"/>
<evidence type="ECO:0000313" key="3">
    <source>
        <dbReference type="Proteomes" id="UP000268908"/>
    </source>
</evidence>
<evidence type="ECO:0000256" key="1">
    <source>
        <dbReference type="SAM" id="MobiDB-lite"/>
    </source>
</evidence>
<keyword evidence="3" id="KW-1185">Reference proteome</keyword>
<reference evidence="2 3" key="1">
    <citation type="submission" date="2018-10" db="EMBL/GenBank/DDBJ databases">
        <title>Genomic Encyclopedia of Type Strains, Phase IV (KMG-IV): sequencing the most valuable type-strain genomes for metagenomic binning, comparative biology and taxonomic classification.</title>
        <authorList>
            <person name="Goeker M."/>
        </authorList>
    </citation>
    <scope>NUCLEOTIDE SEQUENCE [LARGE SCALE GENOMIC DNA]</scope>
    <source>
        <strain evidence="2 3">DSM 26916</strain>
    </source>
</reference>
<protein>
    <submittedName>
        <fullName evidence="2">Uncharacterized protein</fullName>
    </submittedName>
</protein>
<dbReference type="RefSeq" id="WP_124962445.1">
    <property type="nucleotide sequence ID" value="NZ_BHVV01000006.1"/>
</dbReference>
<accession>A0A497XDK3</accession>
<sequence>MAKYRPISPEQAWRSTRSTGLDPFERYVELYLLSSPFSNAIGCFRFVLRIAAAEIGMSCEDLLATISRLEQKGIVLVQGDFVLVRTWFFHNFWDSTFVGNVAKAASREAAELPPAIHSQWTVACVEAGVPADVISKFSGKPLQSPLEQTNRGLSNNNRTEPQPDENKTTTITSPLCSGGENSFSLVLLPIGEPHRRIIESSLVGIDSADAQAIADEVCGALEAADKGRRKPILGLHGWIPALVESFKSGSFVPQWGPKVAQERERTLTNAEKERSARVEVAQEEERQKQARCSATALLQSLSETDLHEFIRAIEPQVKLPKLLPAIRDSILRREVPQGLGGSIVVSASRTWSVQPGARP</sequence>
<evidence type="ECO:0000313" key="2">
    <source>
        <dbReference type="EMBL" id="RLJ64769.1"/>
    </source>
</evidence>
<dbReference type="Proteomes" id="UP000268908">
    <property type="component" value="Unassembled WGS sequence"/>
</dbReference>
<name>A0A497XDK3_9PROT</name>